<dbReference type="HOGENOM" id="CLU_3081811_0_0_3"/>
<dbReference type="AlphaFoldDB" id="I4IR82"/>
<proteinExistence type="predicted"/>
<name>I4IR82_MICAE</name>
<protein>
    <submittedName>
        <fullName evidence="1">Uncharacterized protein</fullName>
    </submittedName>
</protein>
<accession>I4IR82</accession>
<comment type="caution">
    <text evidence="1">The sequence shown here is derived from an EMBL/GenBank/DDBJ whole genome shotgun (WGS) entry which is preliminary data.</text>
</comment>
<evidence type="ECO:0000313" key="2">
    <source>
        <dbReference type="Proteomes" id="UP000004047"/>
    </source>
</evidence>
<gene>
    <name evidence="1" type="ORF">MICAK_2740004</name>
</gene>
<reference evidence="1 2" key="1">
    <citation type="submission" date="2012-04" db="EMBL/GenBank/DDBJ databases">
        <authorList>
            <person name="Genoscope - CEA"/>
        </authorList>
    </citation>
    <scope>NUCLEOTIDE SEQUENCE [LARGE SCALE GENOMIC DNA]</scope>
    <source>
        <strain evidence="1 2">9701</strain>
    </source>
</reference>
<organism evidence="1 2">
    <name type="scientific">Microcystis aeruginosa PCC 9701</name>
    <dbReference type="NCBI Taxonomy" id="721123"/>
    <lineage>
        <taxon>Bacteria</taxon>
        <taxon>Bacillati</taxon>
        <taxon>Cyanobacteriota</taxon>
        <taxon>Cyanophyceae</taxon>
        <taxon>Oscillatoriophycideae</taxon>
        <taxon>Chroococcales</taxon>
        <taxon>Microcystaceae</taxon>
        <taxon>Microcystis</taxon>
    </lineage>
</organism>
<sequence length="52" mass="5818">MATLSNILTTFDPLLQKYRQSANVLLGLGGSTPKSLDLLIKSEVMTNFRRYT</sequence>
<dbReference type="EMBL" id="CAIQ01000195">
    <property type="protein sequence ID" value="CCI36806.1"/>
    <property type="molecule type" value="Genomic_DNA"/>
</dbReference>
<dbReference type="Proteomes" id="UP000004047">
    <property type="component" value="Unassembled WGS sequence"/>
</dbReference>
<evidence type="ECO:0000313" key="1">
    <source>
        <dbReference type="EMBL" id="CCI36806.1"/>
    </source>
</evidence>